<organism evidence="2 3">
    <name type="scientific">Durusdinium trenchii</name>
    <dbReference type="NCBI Taxonomy" id="1381693"/>
    <lineage>
        <taxon>Eukaryota</taxon>
        <taxon>Sar</taxon>
        <taxon>Alveolata</taxon>
        <taxon>Dinophyceae</taxon>
        <taxon>Suessiales</taxon>
        <taxon>Symbiodiniaceae</taxon>
        <taxon>Durusdinium</taxon>
    </lineage>
</organism>
<reference evidence="2 3" key="1">
    <citation type="submission" date="2024-02" db="EMBL/GenBank/DDBJ databases">
        <authorList>
            <person name="Chen Y."/>
            <person name="Shah S."/>
            <person name="Dougan E. K."/>
            <person name="Thang M."/>
            <person name="Chan C."/>
        </authorList>
    </citation>
    <scope>NUCLEOTIDE SEQUENCE [LARGE SCALE GENOMIC DNA]</scope>
</reference>
<dbReference type="EMBL" id="CAXAMN010025193">
    <property type="protein sequence ID" value="CAK9093279.1"/>
    <property type="molecule type" value="Genomic_DNA"/>
</dbReference>
<evidence type="ECO:0000256" key="1">
    <source>
        <dbReference type="SAM" id="MobiDB-lite"/>
    </source>
</evidence>
<feature type="compositionally biased region" description="Basic and acidic residues" evidence="1">
    <location>
        <begin position="738"/>
        <end position="752"/>
    </location>
</feature>
<evidence type="ECO:0000313" key="3">
    <source>
        <dbReference type="Proteomes" id="UP001642484"/>
    </source>
</evidence>
<protein>
    <submittedName>
        <fullName evidence="2">Uncharacterized protein</fullName>
    </submittedName>
</protein>
<evidence type="ECO:0000313" key="2">
    <source>
        <dbReference type="EMBL" id="CAK9093279.1"/>
    </source>
</evidence>
<feature type="region of interest" description="Disordered" evidence="1">
    <location>
        <begin position="708"/>
        <end position="767"/>
    </location>
</feature>
<name>A0ABP0QZ75_9DINO</name>
<comment type="caution">
    <text evidence="2">The sequence shown here is derived from an EMBL/GenBank/DDBJ whole genome shotgun (WGS) entry which is preliminary data.</text>
</comment>
<accession>A0ABP0QZ75</accession>
<proteinExistence type="predicted"/>
<gene>
    <name evidence="2" type="ORF">CCMP2556_LOCUS44591</name>
</gene>
<dbReference type="Proteomes" id="UP001642484">
    <property type="component" value="Unassembled WGS sequence"/>
</dbReference>
<sequence length="767" mass="85818">AFSLEKVVNALQVGERELRNVACNICWTVPLFESIDGDTLSLQLIEKFAKARFYADGKPKAPRLWPSIVIPIALMQKDDLPPKTTWKRYGGDIAVAAFWYAFAMAKKDGLPGNVPFTFKYFATEGERFACATALCENFEELREYFGLDCARLVQVVLNAKKQVEEEKRNVTDKVTKEHISAWLREKIRWADPKRCPKPDTCGQLLQIGEWLSRSHRARSAMQLARVVCGRTTCFDEYSKVLLMTQRSMNTEDFDFAVEFLTMKLFRSQAPENPSLSELRSKAGELSFGLFARKYATELWASCSGACSTNVPPQILKRAKGVLMSPLTFHDEFPLQAVKDLSWVAALPKPLSMAVNHMKQVLSGEYNSDIKGLLSSPPAGGATADHAKGLENVKKQFWVPFDLALKELEPERADTQATDHQVSEEAGGESVQADCKDTLAKFKADSDVRAKEFLSQHLVTVVQSAPVRSNEDTINKVTRALKWSKKEFMLNYDAKMTQEMGYTRMRGLGNAGTAEKLFLFFKGQAPRDFKKARLFVDAGSRTYIDSILKVPIATARELALVSRTCWEAFSKNEKSECVVEAFDVEAESGSDDEHGEPADTTVKKRKYPKRGTALTRQPSSDEVLLFAHDNSALLMKELARECGARWCIHASPELGLPTIAIVKTELHKTELEKLRSRLAQDLPISGSALGNAELARRALALGLTKPAPLRKRKGQEADLADGASSEPEPPQYETSPKSKKTDKENKDKTEKKKDSKKHKKDKKEKDKK</sequence>
<feature type="non-terminal residue" evidence="2">
    <location>
        <position position="1"/>
    </location>
</feature>
<keyword evidence="3" id="KW-1185">Reference proteome</keyword>